<dbReference type="AlphaFoldDB" id="A0AA92K757"/>
<dbReference type="Pfam" id="PF13657">
    <property type="entry name" value="Couple_hipA"/>
    <property type="match status" value="1"/>
</dbReference>
<sequence length="452" mass="49761">MGRRSHTRALGLWMNGTHVGHWELHPHQGDVLKYAASWVAAPEGRPLSLSLPFTPDNAPYRGPAVRAYFENLLPDSRDIRERIARRFQAGTTEAFDLLEQIGRDCIGALQVLPADMAPTGIGGIGDIDAEPLTDAQIAQTLRETVAPPPLGGMPEDDGHFRISIAGAQEKTAFLRIGERWYRPRGATPTSHIFKLPMGLVGNMKLDLSESVENEWLCAQVLRAYGLPIAHCRPLVFEDQKVLAVERFDRLWQDHGGRQRLIRLPQEDLCQATATPPHLKYEADGGPGIDRIMGLLDGSARRDADRLMLFRSQVLFWMLCAPDGHAKNFSLALRPGGAYALTPLYDVMSAYPLLGEGPGRLSPHKIRLAMAVRSKNAHWKMQDIQRRHWLALGQRHGIVTPDGGEAAAIVDSLVARTPEVVRTVRAALPEGFPPPLADRILQGLPSAADKLAA</sequence>
<evidence type="ECO:0000256" key="1">
    <source>
        <dbReference type="ARBA" id="ARBA00010164"/>
    </source>
</evidence>
<dbReference type="Proteomes" id="UP000593970">
    <property type="component" value="Plasmid pUW774mp"/>
</dbReference>
<dbReference type="PANTHER" id="PTHR37419">
    <property type="entry name" value="SERINE/THREONINE-PROTEIN KINASE TOXIN HIPA"/>
    <property type="match status" value="1"/>
</dbReference>
<gene>
    <name evidence="6" type="ORF">HF909_24425</name>
</gene>
<evidence type="ECO:0000256" key="3">
    <source>
        <dbReference type="ARBA" id="ARBA00022777"/>
    </source>
</evidence>
<geneLocation type="plasmid" evidence="6 7">
    <name>pUW774mp</name>
</geneLocation>
<evidence type="ECO:0000313" key="7">
    <source>
        <dbReference type="Proteomes" id="UP000593970"/>
    </source>
</evidence>
<dbReference type="CDD" id="cd17808">
    <property type="entry name" value="HipA_Ec_like"/>
    <property type="match status" value="1"/>
</dbReference>
<protein>
    <submittedName>
        <fullName evidence="6">Type II toxin-antitoxin system HipA family toxin</fullName>
    </submittedName>
</protein>
<feature type="domain" description="HipA-like C-terminal" evidence="4">
    <location>
        <begin position="162"/>
        <end position="417"/>
    </location>
</feature>
<keyword evidence="2" id="KW-0808">Transferase</keyword>
<feature type="domain" description="HipA N-terminal subdomain 1" evidence="5">
    <location>
        <begin position="12"/>
        <end position="111"/>
    </location>
</feature>
<evidence type="ECO:0000313" key="6">
    <source>
        <dbReference type="EMBL" id="QOK99453.1"/>
    </source>
</evidence>
<comment type="similarity">
    <text evidence="1">Belongs to the HipA Ser/Thr kinase family.</text>
</comment>
<dbReference type="InterPro" id="IPR052028">
    <property type="entry name" value="HipA_Ser/Thr_kinase"/>
</dbReference>
<evidence type="ECO:0000259" key="4">
    <source>
        <dbReference type="Pfam" id="PF07804"/>
    </source>
</evidence>
<dbReference type="GO" id="GO:0005829">
    <property type="term" value="C:cytosol"/>
    <property type="evidence" value="ECO:0007669"/>
    <property type="project" value="TreeGrafter"/>
</dbReference>
<reference evidence="7" key="1">
    <citation type="submission" date="2020-04" db="EMBL/GenBank/DDBJ databases">
        <title>Ralstonia solanacearum UW576, UW763, UW773, and UW774.</title>
        <authorList>
            <person name="Steidl O."/>
            <person name="Truchon A."/>
            <person name="Allen C."/>
        </authorList>
    </citation>
    <scope>NUCLEOTIDE SEQUENCE [LARGE SCALE GENOMIC DNA]</scope>
    <source>
        <strain evidence="7">UW774</strain>
        <plasmid evidence="7">pUW774mp</plasmid>
    </source>
</reference>
<dbReference type="EMBL" id="CP051170">
    <property type="protein sequence ID" value="QOK99453.1"/>
    <property type="molecule type" value="Genomic_DNA"/>
</dbReference>
<keyword evidence="6" id="KW-0614">Plasmid</keyword>
<dbReference type="PANTHER" id="PTHR37419:SF1">
    <property type="entry name" value="SERINE_THREONINE-PROTEIN KINASE TOXIN HIPA"/>
    <property type="match status" value="1"/>
</dbReference>
<dbReference type="NCBIfam" id="TIGR03071">
    <property type="entry name" value="couple_hipA"/>
    <property type="match status" value="1"/>
</dbReference>
<dbReference type="InterPro" id="IPR017508">
    <property type="entry name" value="HipA_N1"/>
</dbReference>
<accession>A0AA92K757</accession>
<evidence type="ECO:0000256" key="2">
    <source>
        <dbReference type="ARBA" id="ARBA00022679"/>
    </source>
</evidence>
<name>A0AA92K757_RALSL</name>
<dbReference type="InterPro" id="IPR012893">
    <property type="entry name" value="HipA-like_C"/>
</dbReference>
<evidence type="ECO:0000259" key="5">
    <source>
        <dbReference type="Pfam" id="PF13657"/>
    </source>
</evidence>
<dbReference type="Pfam" id="PF07804">
    <property type="entry name" value="HipA_C"/>
    <property type="match status" value="1"/>
</dbReference>
<keyword evidence="3" id="KW-0418">Kinase</keyword>
<proteinExistence type="inferred from homology"/>
<dbReference type="GO" id="GO:0004674">
    <property type="term" value="F:protein serine/threonine kinase activity"/>
    <property type="evidence" value="ECO:0007669"/>
    <property type="project" value="TreeGrafter"/>
</dbReference>
<organism evidence="6 7">
    <name type="scientific">Ralstonia solanacearum</name>
    <name type="common">Pseudomonas solanacearum</name>
    <dbReference type="NCBI Taxonomy" id="305"/>
    <lineage>
        <taxon>Bacteria</taxon>
        <taxon>Pseudomonadati</taxon>
        <taxon>Pseudomonadota</taxon>
        <taxon>Betaproteobacteria</taxon>
        <taxon>Burkholderiales</taxon>
        <taxon>Burkholderiaceae</taxon>
        <taxon>Ralstonia</taxon>
        <taxon>Ralstonia solanacearum species complex</taxon>
    </lineage>
</organism>